<comment type="subunit">
    <text evidence="4">Binds to mitochondrial small subunit 15S rRNA.</text>
</comment>
<reference evidence="8" key="1">
    <citation type="submission" date="2023-01" db="EMBL/GenBank/DDBJ databases">
        <authorList>
            <person name="Van Ghelder C."/>
            <person name="Rancurel C."/>
        </authorList>
    </citation>
    <scope>NUCLEOTIDE SEQUENCE</scope>
    <source>
        <strain evidence="8">CNCM I-4278</strain>
    </source>
</reference>
<dbReference type="PANTHER" id="PTHR47447:SF17">
    <property type="entry name" value="OS12G0638900 PROTEIN"/>
    <property type="match status" value="1"/>
</dbReference>
<evidence type="ECO:0000256" key="3">
    <source>
        <dbReference type="ARBA" id="ARBA00044493"/>
    </source>
</evidence>
<feature type="repeat" description="PPR" evidence="5">
    <location>
        <begin position="460"/>
        <end position="494"/>
    </location>
</feature>
<dbReference type="Pfam" id="PF01535">
    <property type="entry name" value="PPR"/>
    <property type="match status" value="1"/>
</dbReference>
<dbReference type="Pfam" id="PF23276">
    <property type="entry name" value="TPR_24"/>
    <property type="match status" value="1"/>
</dbReference>
<feature type="domain" description="Pentatricopeptide repeat-containing protein-mitochondrial" evidence="7">
    <location>
        <begin position="315"/>
        <end position="450"/>
    </location>
</feature>
<dbReference type="InterPro" id="IPR002885">
    <property type="entry name" value="PPR_rpt"/>
</dbReference>
<evidence type="ECO:0000256" key="5">
    <source>
        <dbReference type="PROSITE-ProRule" id="PRU00708"/>
    </source>
</evidence>
<keyword evidence="2" id="KW-0677">Repeat</keyword>
<comment type="caution">
    <text evidence="8">The sequence shown here is derived from an EMBL/GenBank/DDBJ whole genome shotgun (WGS) entry which is preliminary data.</text>
</comment>
<name>A0A9W4UD27_9PLEO</name>
<keyword evidence="9" id="KW-1185">Reference proteome</keyword>
<dbReference type="PANTHER" id="PTHR47447">
    <property type="entry name" value="OS03G0856100 PROTEIN"/>
    <property type="match status" value="1"/>
</dbReference>
<protein>
    <recommendedName>
        <fullName evidence="7">Pentatricopeptide repeat-containing protein-mitochondrial domain-containing protein</fullName>
    </recommendedName>
</protein>
<dbReference type="Proteomes" id="UP001152607">
    <property type="component" value="Unassembled WGS sequence"/>
</dbReference>
<evidence type="ECO:0000313" key="9">
    <source>
        <dbReference type="Proteomes" id="UP001152607"/>
    </source>
</evidence>
<proteinExistence type="inferred from homology"/>
<evidence type="ECO:0000256" key="4">
    <source>
        <dbReference type="ARBA" id="ARBA00044511"/>
    </source>
</evidence>
<dbReference type="NCBIfam" id="TIGR00756">
    <property type="entry name" value="PPR"/>
    <property type="match status" value="1"/>
</dbReference>
<evidence type="ECO:0000256" key="6">
    <source>
        <dbReference type="SAM" id="MobiDB-lite"/>
    </source>
</evidence>
<comment type="similarity">
    <text evidence="1">Belongs to the CCM1 family.</text>
</comment>
<dbReference type="InterPro" id="IPR011990">
    <property type="entry name" value="TPR-like_helical_dom_sf"/>
</dbReference>
<dbReference type="EMBL" id="CAOQHR010000004">
    <property type="protein sequence ID" value="CAI6334148.1"/>
    <property type="molecule type" value="Genomic_DNA"/>
</dbReference>
<evidence type="ECO:0000313" key="8">
    <source>
        <dbReference type="EMBL" id="CAI6334148.1"/>
    </source>
</evidence>
<sequence>MSPRPFVNDALWRCLCPRFSQASLTVPTRNASRARTLPCMKAAKSQSRQYNSYSQPFDQSFTPWKDGTGSTRPPQSLSPTNPYRSLKQEVPLVQLPTPELYERLRIDGAAGKFDNVMNVIRVLIKDRNEVINSHMYTAVLHSLANCENGTGGKIRKVLEEMRESSVELDGRGAECVLEALAVHPDHLLRTDILDYMRERWFNLSDRAHNFVVAGQMRERLFEQALERLENMVKEGIKVEAWLWDMAIWLLLEYKEPEEAFYVLRLRQNVEGYNVKLSHVMWLQLLDAASKRNLTDGVKMIWDTQVISGYLKPPTGTCLNVLSVASRSGNIALATDVFRLLTERNTPFTSHHYEALIECYLTASDLPSALSVILIMHDSGLRVTLDSLHPLYTHLTTSTPTLPLEAFTHLQSQATAGKKIPLAAINTCIQACIPRRGPSTHLTSAIEIYKALHTVCPAGPNTDTFNILFQGCQRETRKELAMYFTSEMLALNVQPNRITYDRLILVCLQAGDVDDALLYYEEMRGMGWVPRPRTSEFLVKESVAKGDERGVAVLRDYAEDGGAEPGKVAYLRKLVQRRFEERRGVGEEVVV</sequence>
<feature type="repeat" description="PPR" evidence="5">
    <location>
        <begin position="495"/>
        <end position="529"/>
    </location>
</feature>
<evidence type="ECO:0000256" key="2">
    <source>
        <dbReference type="ARBA" id="ARBA00022737"/>
    </source>
</evidence>
<dbReference type="OrthoDB" id="747253at2759"/>
<evidence type="ECO:0000259" key="7">
    <source>
        <dbReference type="Pfam" id="PF23276"/>
    </source>
</evidence>
<accession>A0A9W4UD27</accession>
<dbReference type="PROSITE" id="PS51375">
    <property type="entry name" value="PPR"/>
    <property type="match status" value="2"/>
</dbReference>
<dbReference type="Gene3D" id="1.25.40.10">
    <property type="entry name" value="Tetratricopeptide repeat domain"/>
    <property type="match status" value="3"/>
</dbReference>
<dbReference type="InterPro" id="IPR057027">
    <property type="entry name" value="TPR_mt"/>
</dbReference>
<dbReference type="AlphaFoldDB" id="A0A9W4UD27"/>
<organism evidence="8 9">
    <name type="scientific">Periconia digitata</name>
    <dbReference type="NCBI Taxonomy" id="1303443"/>
    <lineage>
        <taxon>Eukaryota</taxon>
        <taxon>Fungi</taxon>
        <taxon>Dikarya</taxon>
        <taxon>Ascomycota</taxon>
        <taxon>Pezizomycotina</taxon>
        <taxon>Dothideomycetes</taxon>
        <taxon>Pleosporomycetidae</taxon>
        <taxon>Pleosporales</taxon>
        <taxon>Massarineae</taxon>
        <taxon>Periconiaceae</taxon>
        <taxon>Periconia</taxon>
    </lineage>
</organism>
<feature type="region of interest" description="Disordered" evidence="6">
    <location>
        <begin position="61"/>
        <end position="83"/>
    </location>
</feature>
<gene>
    <name evidence="8" type="ORF">PDIGIT_LOCUS7202</name>
</gene>
<evidence type="ECO:0000256" key="1">
    <source>
        <dbReference type="ARBA" id="ARBA00006192"/>
    </source>
</evidence>
<comment type="function">
    <text evidence="3">Regulates mitochondrial small subunit maturation by controlling 15S rRNA 5'-end processing. Localizes to the 5' precursor of the 15S rRNA in a position that is subsequently occupied by mS47 in the mature yeast mtSSU. Uses structure and sequence-specific RNA recognition, binding to a single-stranded region of the precursor and specifically recognizing bases -6 to -1. The exchange of Ccm1 for mS47 is coupled to the irreversible removal of precursor rRNA that is accompanied by conformational changes of the mitoribosomal proteins uS5m and mS26. These conformational changes signal completion of 5'-end rRNA processing through protection of the mature 5'-end of the 15S rRNA and stabilization of mS47. The removal of the 5' precursor together with the dissociation of Ccm1 may be catalyzed by the 5'-3' exoribonuclease Pet127. Involved in the specific removal of group I introns in mitochondrial encoded transcripts.</text>
</comment>